<keyword evidence="9" id="KW-0067">ATP-binding</keyword>
<feature type="domain" description="Histidine kinase" evidence="17">
    <location>
        <begin position="526"/>
        <end position="960"/>
    </location>
</feature>
<evidence type="ECO:0000256" key="15">
    <source>
        <dbReference type="SAM" id="MobiDB-lite"/>
    </source>
</evidence>
<evidence type="ECO:0000256" key="12">
    <source>
        <dbReference type="ARBA" id="ARBA00023136"/>
    </source>
</evidence>
<dbReference type="SMART" id="SM00387">
    <property type="entry name" value="HATPase_c"/>
    <property type="match status" value="1"/>
</dbReference>
<evidence type="ECO:0000313" key="21">
    <source>
        <dbReference type="Proteomes" id="UP000292447"/>
    </source>
</evidence>
<evidence type="ECO:0000256" key="7">
    <source>
        <dbReference type="ARBA" id="ARBA00022741"/>
    </source>
</evidence>
<keyword evidence="10 16" id="KW-1133">Transmembrane helix</keyword>
<keyword evidence="8 20" id="KW-0418">Kinase</keyword>
<feature type="domain" description="HAMP" evidence="19">
    <location>
        <begin position="459"/>
        <end position="493"/>
    </location>
</feature>
<dbReference type="InterPro" id="IPR036890">
    <property type="entry name" value="HATPase_C_sf"/>
</dbReference>
<keyword evidence="11" id="KW-0902">Two-component regulatory system</keyword>
<evidence type="ECO:0000256" key="16">
    <source>
        <dbReference type="SAM" id="Phobius"/>
    </source>
</evidence>
<evidence type="ECO:0000313" key="20">
    <source>
        <dbReference type="EMBL" id="QBM87377.1"/>
    </source>
</evidence>
<dbReference type="InterPro" id="IPR001789">
    <property type="entry name" value="Sig_transdc_resp-reg_receiver"/>
</dbReference>
<dbReference type="CDD" id="cd00082">
    <property type="entry name" value="HisKA"/>
    <property type="match status" value="1"/>
</dbReference>
<keyword evidence="4 14" id="KW-0597">Phosphoprotein</keyword>
<keyword evidence="7" id="KW-0547">Nucleotide-binding</keyword>
<keyword evidence="5" id="KW-0808">Transferase</keyword>
<feature type="region of interest" description="Disordered" evidence="15">
    <location>
        <begin position="687"/>
        <end position="721"/>
    </location>
</feature>
<dbReference type="AlphaFoldDB" id="A0A4P6XJC9"/>
<dbReference type="PRINTS" id="PR00344">
    <property type="entry name" value="BCTRLSENSOR"/>
</dbReference>
<evidence type="ECO:0000256" key="10">
    <source>
        <dbReference type="ARBA" id="ARBA00022989"/>
    </source>
</evidence>
<dbReference type="Gene3D" id="1.10.287.130">
    <property type="match status" value="1"/>
</dbReference>
<dbReference type="InterPro" id="IPR003661">
    <property type="entry name" value="HisK_dim/P_dom"/>
</dbReference>
<keyword evidence="21" id="KW-1185">Reference proteome</keyword>
<dbReference type="PROSITE" id="PS50109">
    <property type="entry name" value="HIS_KIN"/>
    <property type="match status" value="1"/>
</dbReference>
<evidence type="ECO:0000256" key="3">
    <source>
        <dbReference type="ARBA" id="ARBA00012438"/>
    </source>
</evidence>
<feature type="compositionally biased region" description="Acidic residues" evidence="15">
    <location>
        <begin position="420"/>
        <end position="430"/>
    </location>
</feature>
<dbReference type="SUPFAM" id="SSF52172">
    <property type="entry name" value="CheY-like"/>
    <property type="match status" value="1"/>
</dbReference>
<keyword evidence="13" id="KW-0325">Glycoprotein</keyword>
<dbReference type="Pfam" id="PF00512">
    <property type="entry name" value="HisKA"/>
    <property type="match status" value="1"/>
</dbReference>
<keyword evidence="6 16" id="KW-0812">Transmembrane</keyword>
<dbReference type="InterPro" id="IPR004358">
    <property type="entry name" value="Sig_transdc_His_kin-like_C"/>
</dbReference>
<feature type="modified residue" description="4-aspartylphosphate" evidence="14">
    <location>
        <position position="1124"/>
    </location>
</feature>
<keyword evidence="12 16" id="KW-0472">Membrane</keyword>
<comment type="subcellular location">
    <subcellularLocation>
        <location evidence="2">Membrane</location>
    </subcellularLocation>
</comment>
<feature type="domain" description="Response regulatory" evidence="18">
    <location>
        <begin position="1069"/>
        <end position="1190"/>
    </location>
</feature>
<evidence type="ECO:0000259" key="19">
    <source>
        <dbReference type="PROSITE" id="PS50885"/>
    </source>
</evidence>
<dbReference type="SUPFAM" id="SSF47384">
    <property type="entry name" value="Homodimeric domain of signal transducing histidine kinase"/>
    <property type="match status" value="1"/>
</dbReference>
<dbReference type="InterPro" id="IPR003594">
    <property type="entry name" value="HATPase_dom"/>
</dbReference>
<dbReference type="Gene3D" id="3.30.565.10">
    <property type="entry name" value="Histidine kinase-like ATPase, C-terminal domain"/>
    <property type="match status" value="2"/>
</dbReference>
<dbReference type="PROSITE" id="PS50110">
    <property type="entry name" value="RESPONSE_REGULATORY"/>
    <property type="match status" value="1"/>
</dbReference>
<dbReference type="Gene3D" id="3.40.50.2300">
    <property type="match status" value="1"/>
</dbReference>
<accession>A0A4P6XJC9</accession>
<dbReference type="PROSITE" id="PS50885">
    <property type="entry name" value="HAMP"/>
    <property type="match status" value="1"/>
</dbReference>
<evidence type="ECO:0000256" key="9">
    <source>
        <dbReference type="ARBA" id="ARBA00022840"/>
    </source>
</evidence>
<evidence type="ECO:0000256" key="1">
    <source>
        <dbReference type="ARBA" id="ARBA00000085"/>
    </source>
</evidence>
<evidence type="ECO:0000256" key="14">
    <source>
        <dbReference type="PROSITE-ProRule" id="PRU00169"/>
    </source>
</evidence>
<reference evidence="21" key="1">
    <citation type="submission" date="2019-03" db="EMBL/GenBank/DDBJ databases">
        <title>Snf2 controls pulcherriminic acid biosynthesis and connects pigmentation and antifungal activity of the yeast Metschnikowia pulcherrima.</title>
        <authorList>
            <person name="Gore-Lloyd D."/>
            <person name="Sumann I."/>
            <person name="Brachmann A.O."/>
            <person name="Schneeberger K."/>
            <person name="Ortiz-Merino R.A."/>
            <person name="Moreno-Beltran M."/>
            <person name="Schlaefli M."/>
            <person name="Kirner P."/>
            <person name="Santos Kron A."/>
            <person name="Wolfe K.H."/>
            <person name="Piel J."/>
            <person name="Ahrens C.H."/>
            <person name="Henk D."/>
            <person name="Freimoser F.M."/>
        </authorList>
    </citation>
    <scope>NUCLEOTIDE SEQUENCE [LARGE SCALE GENOMIC DNA]</scope>
    <source>
        <strain evidence="21">APC 1.2</strain>
    </source>
</reference>
<sequence length="1223" mass="135003">MVSFARRTGKKRRIKIGIRPQLIILVCFALLFSLLILAVVIGVYVLNVVSNLRADRLSVIAELKGTQILQLLQFIYYQVLWLSQKDTITTPLLSYRAGNYSQSVFLSAQQSLDQFLTTLEMFAQAKLYNVDLKVVAQSNNTATLVLQPVQDALFILSNATAVPSAVLGRNNSNAVPTGHLSGPLTNSYTTANTANTSFYIGITVPIYANLSIILHELSVAGYLTVLANAKLLSLALDTLLYEEDYTCVAIEGIYLKNGTIADTDDLIGYQALFGDASAAVGYDRFVDIQRSEAAREALISGDGTATQLQSLRGYDVAIGFSRLQIDTLTLWSVIVEQSQGRFQQPVKKLTDIIIGVVIGIGVFVCLITFPLAVLFVIPITKLKNAIESITRSKKEKDLYAPGARSPTSPASAGLQRGTDPDPDPDQDADDGGSRIITKRNSVNTVSSGSSTVYLTGIRLPERIPQLKKLFKDEITELSDAFNIMTEELEKQYGHLEDRVKMRTRELEASKIEAEAANEAKTVFIANISHELRTPLNGILGMTLIAMDETDQLQIQDSLKLIHRSGELLLHILTELLTYSKNTLNRLKLEKLNFQILEVVYQVKSIFSKLALDQRVNFKIILKPSILRKLILLGDSNRIIQVVMNLVSNSLKFTPVDGSVDVTIKLLGEYDQEASLKIDYAEVLVKKPYHDPEDPEKPPTVSDEPENMNGFYSHGPSRRGSAISKLKTHSNQNSRQNLAELADNASITTFTTTEYEDIMFRLQFNPLKPLPVLPVEPAAASSLKETLKTASSDSLGLNEKNCTSELQIQPELPPLPDSFVRSPDDPAPEVCEEGPDGEMHKLLSKPSLHHFDSGKSNFTDISNNELVKNNQVYKMRKLYVPKSWAIQIEVRDTGPGIEPALQEKVFEPFIQGDQTLSRSYGGTGLGLSICRQLAKMMHGTLTLKSVIGKGSTFTFTVPLPQSGEIVVPPEKMQEFSEDEFNPKLRVNRKVLFSIDEPSVSSGDPTVEGGLSSSPDSSPESVVGDKNLKNSSPHKKNKPQRIDLPLPQLSVGTADQTPTGETCLDDISHLRILVAEDNSVNQEVIKRMLKLEGFTNITMAANGAEAVDLVKKSYDTMSLYDIIFMDVQMPKMDGLTATKIIRNNLKFRKPIVALTAFADESNVKECLSCGMSGFLSKPIKRTNLRKIVVEISPELLRDIVTTPSTYIEDEKRHGYFPLGDKPSPK</sequence>
<dbReference type="GO" id="GO:1900445">
    <property type="term" value="P:positive regulation of filamentous growth of a population of unicellular organisms in response to biotic stimulus"/>
    <property type="evidence" value="ECO:0007669"/>
    <property type="project" value="UniProtKB-ARBA"/>
</dbReference>
<feature type="region of interest" description="Disordered" evidence="15">
    <location>
        <begin position="808"/>
        <end position="834"/>
    </location>
</feature>
<dbReference type="EC" id="2.7.13.3" evidence="3"/>
<dbReference type="SUPFAM" id="SSF55874">
    <property type="entry name" value="ATPase domain of HSP90 chaperone/DNA topoisomerase II/histidine kinase"/>
    <property type="match status" value="2"/>
</dbReference>
<evidence type="ECO:0000256" key="11">
    <source>
        <dbReference type="ARBA" id="ARBA00023012"/>
    </source>
</evidence>
<dbReference type="PANTHER" id="PTHR43047">
    <property type="entry name" value="TWO-COMPONENT HISTIDINE PROTEIN KINASE"/>
    <property type="match status" value="1"/>
</dbReference>
<dbReference type="InterPro" id="IPR011006">
    <property type="entry name" value="CheY-like_superfamily"/>
</dbReference>
<dbReference type="Proteomes" id="UP000292447">
    <property type="component" value="Chromosome II"/>
</dbReference>
<evidence type="ECO:0000259" key="17">
    <source>
        <dbReference type="PROSITE" id="PS50109"/>
    </source>
</evidence>
<dbReference type="SMART" id="SM00388">
    <property type="entry name" value="HisKA"/>
    <property type="match status" value="1"/>
</dbReference>
<proteinExistence type="predicted"/>
<evidence type="ECO:0000256" key="8">
    <source>
        <dbReference type="ARBA" id="ARBA00022777"/>
    </source>
</evidence>
<evidence type="ECO:0000256" key="5">
    <source>
        <dbReference type="ARBA" id="ARBA00022679"/>
    </source>
</evidence>
<dbReference type="InterPro" id="IPR036097">
    <property type="entry name" value="HisK_dim/P_sf"/>
</dbReference>
<protein>
    <recommendedName>
        <fullName evidence="3">histidine kinase</fullName>
        <ecNumber evidence="3">2.7.13.3</ecNumber>
    </recommendedName>
</protein>
<feature type="compositionally biased region" description="Low complexity" evidence="15">
    <location>
        <begin position="1005"/>
        <end position="1023"/>
    </location>
</feature>
<dbReference type="CDD" id="cd17546">
    <property type="entry name" value="REC_hyHK_CKI1_RcsC-like"/>
    <property type="match status" value="1"/>
</dbReference>
<dbReference type="PANTHER" id="PTHR43047:SF72">
    <property type="entry name" value="OSMOSENSING HISTIDINE PROTEIN KINASE SLN1"/>
    <property type="match status" value="1"/>
</dbReference>
<dbReference type="CDD" id="cd06225">
    <property type="entry name" value="HAMP"/>
    <property type="match status" value="1"/>
</dbReference>
<dbReference type="InterPro" id="IPR005467">
    <property type="entry name" value="His_kinase_dom"/>
</dbReference>
<dbReference type="GO" id="GO:0005524">
    <property type="term" value="F:ATP binding"/>
    <property type="evidence" value="ECO:0007669"/>
    <property type="project" value="UniProtKB-KW"/>
</dbReference>
<dbReference type="GO" id="GO:0009927">
    <property type="term" value="F:histidine phosphotransfer kinase activity"/>
    <property type="evidence" value="ECO:0007669"/>
    <property type="project" value="TreeGrafter"/>
</dbReference>
<dbReference type="GO" id="GO:0007234">
    <property type="term" value="P:osmosensory signaling via phosphorelay pathway"/>
    <property type="evidence" value="ECO:0007669"/>
    <property type="project" value="UniProtKB-ARBA"/>
</dbReference>
<organism evidence="20 21">
    <name type="scientific">Metschnikowia aff. pulcherrima</name>
    <dbReference type="NCBI Taxonomy" id="2163413"/>
    <lineage>
        <taxon>Eukaryota</taxon>
        <taxon>Fungi</taxon>
        <taxon>Dikarya</taxon>
        <taxon>Ascomycota</taxon>
        <taxon>Saccharomycotina</taxon>
        <taxon>Pichiomycetes</taxon>
        <taxon>Metschnikowiaceae</taxon>
        <taxon>Metschnikowia</taxon>
    </lineage>
</organism>
<feature type="compositionally biased region" description="Basic and acidic residues" evidence="15">
    <location>
        <begin position="687"/>
        <end position="696"/>
    </location>
</feature>
<dbReference type="GO" id="GO:0005886">
    <property type="term" value="C:plasma membrane"/>
    <property type="evidence" value="ECO:0007669"/>
    <property type="project" value="TreeGrafter"/>
</dbReference>
<feature type="transmembrane region" description="Helical" evidence="16">
    <location>
        <begin position="21"/>
        <end position="46"/>
    </location>
</feature>
<dbReference type="Pfam" id="PF00072">
    <property type="entry name" value="Response_reg"/>
    <property type="match status" value="1"/>
</dbReference>
<dbReference type="SMART" id="SM00448">
    <property type="entry name" value="REC"/>
    <property type="match status" value="1"/>
</dbReference>
<dbReference type="STRING" id="2163413.A0A4P6XJC9"/>
<evidence type="ECO:0000256" key="6">
    <source>
        <dbReference type="ARBA" id="ARBA00022692"/>
    </source>
</evidence>
<feature type="transmembrane region" description="Helical" evidence="16">
    <location>
        <begin position="352"/>
        <end position="377"/>
    </location>
</feature>
<gene>
    <name evidence="20" type="primary">MPUL0B05790</name>
    <name evidence="20" type="ORF">METSCH_B05790</name>
</gene>
<dbReference type="InterPro" id="IPR003660">
    <property type="entry name" value="HAMP_dom"/>
</dbReference>
<evidence type="ECO:0000256" key="4">
    <source>
        <dbReference type="ARBA" id="ARBA00022553"/>
    </source>
</evidence>
<dbReference type="GO" id="GO:0036180">
    <property type="term" value="P:filamentous growth of a population of unicellular organisms in response to biotic stimulus"/>
    <property type="evidence" value="ECO:0007669"/>
    <property type="project" value="UniProtKB-ARBA"/>
</dbReference>
<name>A0A4P6XJC9_9ASCO</name>
<dbReference type="FunFam" id="3.40.50.2300:FF:000289">
    <property type="entry name" value="Osmosensing histidine protein kinase SLN1"/>
    <property type="match status" value="1"/>
</dbReference>
<evidence type="ECO:0000256" key="13">
    <source>
        <dbReference type="ARBA" id="ARBA00023180"/>
    </source>
</evidence>
<feature type="region of interest" description="Disordered" evidence="15">
    <location>
        <begin position="397"/>
        <end position="440"/>
    </location>
</feature>
<evidence type="ECO:0000259" key="18">
    <source>
        <dbReference type="PROSITE" id="PS50110"/>
    </source>
</evidence>
<dbReference type="Pfam" id="PF02518">
    <property type="entry name" value="HATPase_c"/>
    <property type="match status" value="1"/>
</dbReference>
<feature type="region of interest" description="Disordered" evidence="15">
    <location>
        <begin position="996"/>
        <end position="1053"/>
    </location>
</feature>
<dbReference type="GO" id="GO:0000155">
    <property type="term" value="F:phosphorelay sensor kinase activity"/>
    <property type="evidence" value="ECO:0007669"/>
    <property type="project" value="InterPro"/>
</dbReference>
<evidence type="ECO:0000256" key="2">
    <source>
        <dbReference type="ARBA" id="ARBA00004370"/>
    </source>
</evidence>
<feature type="compositionally biased region" description="Acidic residues" evidence="15">
    <location>
        <begin position="825"/>
        <end position="834"/>
    </location>
</feature>
<comment type="catalytic activity">
    <reaction evidence="1">
        <text>ATP + protein L-histidine = ADP + protein N-phospho-L-histidine.</text>
        <dbReference type="EC" id="2.7.13.3"/>
    </reaction>
</comment>
<dbReference type="EMBL" id="CP034457">
    <property type="protein sequence ID" value="QBM87377.1"/>
    <property type="molecule type" value="Genomic_DNA"/>
</dbReference>